<evidence type="ECO:0000313" key="2">
    <source>
        <dbReference type="Proteomes" id="UP000298246"/>
    </source>
</evidence>
<dbReference type="AlphaFoldDB" id="A0A4Y8Q3N4"/>
<reference evidence="1 2" key="1">
    <citation type="submission" date="2017-03" db="EMBL/GenBank/DDBJ databases">
        <title>Isolation of Levoglucosan Utilizing Bacteria.</title>
        <authorList>
            <person name="Arya A.S."/>
        </authorList>
    </citation>
    <scope>NUCLEOTIDE SEQUENCE [LARGE SCALE GENOMIC DNA]</scope>
    <source>
        <strain evidence="1 2">MEC069</strain>
    </source>
</reference>
<dbReference type="OrthoDB" id="2647092at2"/>
<protein>
    <submittedName>
        <fullName evidence="1">Uncharacterized protein</fullName>
    </submittedName>
</protein>
<dbReference type="Proteomes" id="UP000298246">
    <property type="component" value="Unassembled WGS sequence"/>
</dbReference>
<comment type="caution">
    <text evidence="1">The sequence shown here is derived from an EMBL/GenBank/DDBJ whole genome shotgun (WGS) entry which is preliminary data.</text>
</comment>
<accession>A0A4Y8Q3N4</accession>
<evidence type="ECO:0000313" key="1">
    <source>
        <dbReference type="EMBL" id="TFE87480.1"/>
    </source>
</evidence>
<organism evidence="1 2">
    <name type="scientific">Paenibacillus athensensis</name>
    <dbReference type="NCBI Taxonomy" id="1967502"/>
    <lineage>
        <taxon>Bacteria</taxon>
        <taxon>Bacillati</taxon>
        <taxon>Bacillota</taxon>
        <taxon>Bacilli</taxon>
        <taxon>Bacillales</taxon>
        <taxon>Paenibacillaceae</taxon>
        <taxon>Paenibacillus</taxon>
    </lineage>
</organism>
<name>A0A4Y8Q3N4_9BACL</name>
<sequence>MRTESQIKRKRNELAAQRELLLTRASEAGDEANARRLQEQAGQLDVMIELLDWVLNAPLGSYHA</sequence>
<dbReference type="EMBL" id="MYFO01000013">
    <property type="protein sequence ID" value="TFE87480.1"/>
    <property type="molecule type" value="Genomic_DNA"/>
</dbReference>
<gene>
    <name evidence="1" type="ORF">B5M42_11650</name>
</gene>
<dbReference type="RefSeq" id="WP_134752965.1">
    <property type="nucleotide sequence ID" value="NZ_MYFO02000010.1"/>
</dbReference>
<proteinExistence type="predicted"/>
<keyword evidence="2" id="KW-1185">Reference proteome</keyword>